<keyword evidence="7" id="KW-0653">Protein transport</keyword>
<keyword evidence="6" id="KW-0812">Transmembrane</keyword>
<evidence type="ECO:0000256" key="6">
    <source>
        <dbReference type="ARBA" id="ARBA00022692"/>
    </source>
</evidence>
<dbReference type="InterPro" id="IPR006260">
    <property type="entry name" value="TonB/TolA_C"/>
</dbReference>
<proteinExistence type="inferred from homology"/>
<dbReference type="AlphaFoldDB" id="A0A0U3SEM0"/>
<evidence type="ECO:0000256" key="8">
    <source>
        <dbReference type="ARBA" id="ARBA00022989"/>
    </source>
</evidence>
<dbReference type="PROSITE" id="PS52015">
    <property type="entry name" value="TONB_CTD"/>
    <property type="match status" value="1"/>
</dbReference>
<feature type="chain" id="PRO_5006845028" description="TonB C-terminal domain-containing protein" evidence="10">
    <location>
        <begin position="25"/>
        <end position="263"/>
    </location>
</feature>
<dbReference type="KEGG" id="hyg:AUC43_05570"/>
<evidence type="ECO:0000256" key="9">
    <source>
        <dbReference type="ARBA" id="ARBA00023136"/>
    </source>
</evidence>
<evidence type="ECO:0000256" key="7">
    <source>
        <dbReference type="ARBA" id="ARBA00022927"/>
    </source>
</evidence>
<dbReference type="EMBL" id="CP013909">
    <property type="protein sequence ID" value="ALW84598.1"/>
    <property type="molecule type" value="Genomic_DNA"/>
</dbReference>
<dbReference type="Gene3D" id="3.30.1150.10">
    <property type="match status" value="1"/>
</dbReference>
<evidence type="ECO:0000256" key="1">
    <source>
        <dbReference type="ARBA" id="ARBA00004383"/>
    </source>
</evidence>
<keyword evidence="3" id="KW-0813">Transport</keyword>
<dbReference type="STRING" id="1411621.AUC43_05570"/>
<gene>
    <name evidence="12" type="ORF">AUC43_05570</name>
</gene>
<keyword evidence="8" id="KW-1133">Transmembrane helix</keyword>
<evidence type="ECO:0000313" key="12">
    <source>
        <dbReference type="EMBL" id="ALW84598.1"/>
    </source>
</evidence>
<dbReference type="GO" id="GO:0055085">
    <property type="term" value="P:transmembrane transport"/>
    <property type="evidence" value="ECO:0007669"/>
    <property type="project" value="InterPro"/>
</dbReference>
<dbReference type="GO" id="GO:0005886">
    <property type="term" value="C:plasma membrane"/>
    <property type="evidence" value="ECO:0007669"/>
    <property type="project" value="UniProtKB-SubCell"/>
</dbReference>
<sequence>MKKLFTRLFTMSALLLAAASTVSAQDAVPSAAYDGPRFPGGPDSLRTFVYRSTRLAAPASDRQLVAQFELKGGQQPQNFKLLPPPRPFKAPLIKAGTAALGPLQAKMPNWAPGTPDPKATAEPKIFLPLDVSRPLASLPYAYADTNPVFPDAVALVPVSQTLSALDYSSHSLQHYIQRSTRYPAAALRQGQQGVVYAYFEVAETGAIEHTEIVGTAGDALDNEVLRALKTLPAATKPAMLQGRPVRVFYVVPLTFKMMMRGGA</sequence>
<dbReference type="InterPro" id="IPR037682">
    <property type="entry name" value="TonB_C"/>
</dbReference>
<evidence type="ECO:0000256" key="10">
    <source>
        <dbReference type="SAM" id="SignalP"/>
    </source>
</evidence>
<protein>
    <recommendedName>
        <fullName evidence="11">TonB C-terminal domain-containing protein</fullName>
    </recommendedName>
</protein>
<dbReference type="GO" id="GO:0015031">
    <property type="term" value="P:protein transport"/>
    <property type="evidence" value="ECO:0007669"/>
    <property type="project" value="UniProtKB-KW"/>
</dbReference>
<dbReference type="PANTHER" id="PTHR33446">
    <property type="entry name" value="PROTEIN TONB-RELATED"/>
    <property type="match status" value="1"/>
</dbReference>
<evidence type="ECO:0000256" key="5">
    <source>
        <dbReference type="ARBA" id="ARBA00022519"/>
    </source>
</evidence>
<feature type="signal peptide" evidence="10">
    <location>
        <begin position="1"/>
        <end position="24"/>
    </location>
</feature>
<evidence type="ECO:0000256" key="3">
    <source>
        <dbReference type="ARBA" id="ARBA00022448"/>
    </source>
</evidence>
<keyword evidence="9" id="KW-0472">Membrane</keyword>
<keyword evidence="13" id="KW-1185">Reference proteome</keyword>
<feature type="domain" description="TonB C-terminal" evidence="11">
    <location>
        <begin position="167"/>
        <end position="263"/>
    </location>
</feature>
<evidence type="ECO:0000313" key="13">
    <source>
        <dbReference type="Proteomes" id="UP000059542"/>
    </source>
</evidence>
<keyword evidence="4" id="KW-1003">Cell membrane</keyword>
<dbReference type="NCBIfam" id="TIGR01352">
    <property type="entry name" value="tonB_Cterm"/>
    <property type="match status" value="1"/>
</dbReference>
<evidence type="ECO:0000256" key="4">
    <source>
        <dbReference type="ARBA" id="ARBA00022475"/>
    </source>
</evidence>
<dbReference type="InterPro" id="IPR051045">
    <property type="entry name" value="TonB-dependent_transducer"/>
</dbReference>
<comment type="similarity">
    <text evidence="2">Belongs to the TonB family.</text>
</comment>
<evidence type="ECO:0000259" key="11">
    <source>
        <dbReference type="PROSITE" id="PS52015"/>
    </source>
</evidence>
<dbReference type="Pfam" id="PF03544">
    <property type="entry name" value="TonB_C"/>
    <property type="match status" value="1"/>
</dbReference>
<reference evidence="12 13" key="1">
    <citation type="submission" date="2015-12" db="EMBL/GenBank/DDBJ databases">
        <authorList>
            <person name="Shamseldin A."/>
            <person name="Moawad H."/>
            <person name="Abd El-Rahim W.M."/>
            <person name="Sadowsky M.J."/>
        </authorList>
    </citation>
    <scope>NUCLEOTIDE SEQUENCE [LARGE SCALE GENOMIC DNA]</scope>
    <source>
        <strain evidence="12 13">DG5B</strain>
    </source>
</reference>
<keyword evidence="5" id="KW-0997">Cell inner membrane</keyword>
<organism evidence="12 13">
    <name type="scientific">Hymenobacter sedentarius</name>
    <dbReference type="NCBI Taxonomy" id="1411621"/>
    <lineage>
        <taxon>Bacteria</taxon>
        <taxon>Pseudomonadati</taxon>
        <taxon>Bacteroidota</taxon>
        <taxon>Cytophagia</taxon>
        <taxon>Cytophagales</taxon>
        <taxon>Hymenobacteraceae</taxon>
        <taxon>Hymenobacter</taxon>
    </lineage>
</organism>
<dbReference type="SUPFAM" id="SSF74653">
    <property type="entry name" value="TolA/TonB C-terminal domain"/>
    <property type="match status" value="1"/>
</dbReference>
<dbReference type="Proteomes" id="UP000059542">
    <property type="component" value="Chromosome"/>
</dbReference>
<accession>A0A0U3SEM0</accession>
<keyword evidence="10" id="KW-0732">Signal</keyword>
<evidence type="ECO:0000256" key="2">
    <source>
        <dbReference type="ARBA" id="ARBA00006555"/>
    </source>
</evidence>
<name>A0A0U3SEM0_9BACT</name>
<comment type="subcellular location">
    <subcellularLocation>
        <location evidence="1">Cell inner membrane</location>
        <topology evidence="1">Single-pass membrane protein</topology>
        <orientation evidence="1">Periplasmic side</orientation>
    </subcellularLocation>
</comment>